<comment type="caution">
    <text evidence="1">The sequence shown here is derived from an EMBL/GenBank/DDBJ whole genome shotgun (WGS) entry which is preliminary data.</text>
</comment>
<dbReference type="PANTHER" id="PTHR33070">
    <property type="entry name" value="OS06G0725500 PROTEIN"/>
    <property type="match status" value="1"/>
</dbReference>
<name>A0A6A4KRS7_9ERIC</name>
<evidence type="ECO:0000313" key="1">
    <source>
        <dbReference type="EMBL" id="KAE9450253.1"/>
    </source>
</evidence>
<reference evidence="1 2" key="1">
    <citation type="journal article" date="2019" name="Genome Biol. Evol.">
        <title>The Rhododendron genome and chromosomal organization provide insight into shared whole-genome duplications across the heath family (Ericaceae).</title>
        <authorList>
            <person name="Soza V.L."/>
            <person name="Lindsley D."/>
            <person name="Waalkes A."/>
            <person name="Ramage E."/>
            <person name="Patwardhan R.P."/>
            <person name="Burton J.N."/>
            <person name="Adey A."/>
            <person name="Kumar A."/>
            <person name="Qiu R."/>
            <person name="Shendure J."/>
            <person name="Hall B."/>
        </authorList>
    </citation>
    <scope>NUCLEOTIDE SEQUENCE [LARGE SCALE GENOMIC DNA]</scope>
    <source>
        <strain evidence="1">RSF 1966-606</strain>
    </source>
</reference>
<evidence type="ECO:0000313" key="2">
    <source>
        <dbReference type="Proteomes" id="UP000428333"/>
    </source>
</evidence>
<protein>
    <submittedName>
        <fullName evidence="1">Uncharacterized protein</fullName>
    </submittedName>
</protein>
<dbReference type="AlphaFoldDB" id="A0A6A4KRS7"/>
<dbReference type="GO" id="GO:0048364">
    <property type="term" value="P:root development"/>
    <property type="evidence" value="ECO:0007669"/>
    <property type="project" value="InterPro"/>
</dbReference>
<gene>
    <name evidence="1" type="ORF">C3L33_17844</name>
</gene>
<dbReference type="Pfam" id="PF03087">
    <property type="entry name" value="BPS1"/>
    <property type="match status" value="1"/>
</dbReference>
<dbReference type="EMBL" id="QEFC01003075">
    <property type="protein sequence ID" value="KAE9450253.1"/>
    <property type="molecule type" value="Genomic_DNA"/>
</dbReference>
<proteinExistence type="predicted"/>
<sequence length="217" mass="24541">MLRIEEELNKLKISEASSTTTNAEKICSGLLSLNEVYKCLDEHCKGFHIADKGADLESAIRRKKGDSRIQISTAKYVSFRKEMNKGAKKLIKDVKQIDNKIASLPLLDQLEDDHHVTTVIRVPLASPFIIPSSCSFPRGFRSRSPRVGPNCWTKAEWRVKSRRGYELQRVDVALSNIWQCGGSSEVGENMKMAQMGLRSWKPVLSLSRMVWSACVWD</sequence>
<keyword evidence="2" id="KW-1185">Reference proteome</keyword>
<feature type="non-terminal residue" evidence="1">
    <location>
        <position position="1"/>
    </location>
</feature>
<dbReference type="InterPro" id="IPR004320">
    <property type="entry name" value="BPS1_pln"/>
</dbReference>
<organism evidence="1 2">
    <name type="scientific">Rhododendron williamsianum</name>
    <dbReference type="NCBI Taxonomy" id="262921"/>
    <lineage>
        <taxon>Eukaryota</taxon>
        <taxon>Viridiplantae</taxon>
        <taxon>Streptophyta</taxon>
        <taxon>Embryophyta</taxon>
        <taxon>Tracheophyta</taxon>
        <taxon>Spermatophyta</taxon>
        <taxon>Magnoliopsida</taxon>
        <taxon>eudicotyledons</taxon>
        <taxon>Gunneridae</taxon>
        <taxon>Pentapetalae</taxon>
        <taxon>asterids</taxon>
        <taxon>Ericales</taxon>
        <taxon>Ericaceae</taxon>
        <taxon>Ericoideae</taxon>
        <taxon>Rhodoreae</taxon>
        <taxon>Rhododendron</taxon>
    </lineage>
</organism>
<dbReference type="PANTHER" id="PTHR33070:SF109">
    <property type="entry name" value="DOMAIN PROTEIN, PUTATIVE (DUF241)-RELATED"/>
    <property type="match status" value="1"/>
</dbReference>
<dbReference type="Proteomes" id="UP000428333">
    <property type="component" value="Linkage Group LG11"/>
</dbReference>
<dbReference type="OrthoDB" id="1701699at2759"/>
<dbReference type="GO" id="GO:0048367">
    <property type="term" value="P:shoot system development"/>
    <property type="evidence" value="ECO:0007669"/>
    <property type="project" value="InterPro"/>
</dbReference>
<accession>A0A6A4KRS7</accession>